<dbReference type="PANTHER" id="PTHR43547">
    <property type="entry name" value="TWO-COMPONENT HISTIDINE KINASE"/>
    <property type="match status" value="1"/>
</dbReference>
<keyword evidence="1" id="KW-0597">Phosphoprotein</keyword>
<keyword evidence="5" id="KW-1185">Reference proteome</keyword>
<dbReference type="Gene3D" id="3.30.565.10">
    <property type="entry name" value="Histidine kinase-like ATPase, C-terminal domain"/>
    <property type="match status" value="1"/>
</dbReference>
<dbReference type="InterPro" id="IPR004358">
    <property type="entry name" value="Sig_transdc_His_kin-like_C"/>
</dbReference>
<dbReference type="SMART" id="SM00387">
    <property type="entry name" value="HATPase_c"/>
    <property type="match status" value="1"/>
</dbReference>
<reference evidence="4 5" key="2">
    <citation type="journal article" date="2014" name="Genome Announc.">
        <title>Complete Genome Sequence of Methanoregula formicica SMSPT, a Mesophilic Hydrogenotrophic Methanogen Isolated from a Methanogenic Upflow Anaerobic Sludge Blanket Reactor.</title>
        <authorList>
            <person name="Yamamoto K."/>
            <person name="Tamaki H."/>
            <person name="Cadillo-Quiroz H."/>
            <person name="Imachi H."/>
            <person name="Kyrpides N."/>
            <person name="Woyke T."/>
            <person name="Goodwin L."/>
            <person name="Zinder S.H."/>
            <person name="Kamagata Y."/>
            <person name="Liu W.T."/>
        </authorList>
    </citation>
    <scope>NUCLEOTIDE SEQUENCE [LARGE SCALE GENOMIC DNA]</scope>
    <source>
        <strain evidence="5">DSM 22288 / NBRC 105244 / SMSP</strain>
    </source>
</reference>
<dbReference type="RefSeq" id="WP_015285677.1">
    <property type="nucleotide sequence ID" value="NC_019943.1"/>
</dbReference>
<feature type="domain" description="Histidine kinase" evidence="3">
    <location>
        <begin position="198"/>
        <end position="299"/>
    </location>
</feature>
<accession>L0HI27</accession>
<evidence type="ECO:0000256" key="2">
    <source>
        <dbReference type="SAM" id="Phobius"/>
    </source>
</evidence>
<gene>
    <name evidence="4" type="ordered locus">Metfor_1687</name>
</gene>
<sequence precursor="true">MSAEAKEIARLPHFKMLVDIFIIAIFAVVVYIAAYFMNLPEVLIRALESSGAQQTSAFFIAAIFLTVGFVFFAVRRWNEVTQVSKETGRLQDALERANSKLMFLNNITRYDILNELTQLHRNLEQAEKTPVVRAVDEAIDRIRRQIKFTKEYQDIGAVPPSWQNVADAIMRAKVGVDLGNVSFDMEVHDMEIYADPLLEKVFYYLISNSLKYGGPKLTQIRIYRKKADDKMVILFEDDGVGISQEKKGYLFPKEWGSRKHAGYGLFLIRETLGVTGITIWESGTPGQGARFEIAVPKGVFRQI</sequence>
<dbReference type="PROSITE" id="PS50109">
    <property type="entry name" value="HIS_KIN"/>
    <property type="match status" value="1"/>
</dbReference>
<dbReference type="PANTHER" id="PTHR43547:SF2">
    <property type="entry name" value="HYBRID SIGNAL TRANSDUCTION HISTIDINE KINASE C"/>
    <property type="match status" value="1"/>
</dbReference>
<dbReference type="HOGENOM" id="CLU_064881_0_0_2"/>
<reference evidence="5" key="1">
    <citation type="submission" date="2011-12" db="EMBL/GenBank/DDBJ databases">
        <title>Complete sequence of Methanoregula formicicum SMSP.</title>
        <authorList>
            <person name="Lucas S."/>
            <person name="Han J."/>
            <person name="Lapidus A."/>
            <person name="Cheng J.-F."/>
            <person name="Goodwin L."/>
            <person name="Pitluck S."/>
            <person name="Peters L."/>
            <person name="Ovchinnikova G."/>
            <person name="Teshima H."/>
            <person name="Detter J.C."/>
            <person name="Han C."/>
            <person name="Tapia R."/>
            <person name="Land M."/>
            <person name="Hauser L."/>
            <person name="Kyrpides N."/>
            <person name="Ivanova N."/>
            <person name="Pagani I."/>
            <person name="Imachi H."/>
            <person name="Tamaki H."/>
            <person name="Sekiguchi Y."/>
            <person name="Kamagata Y."/>
            <person name="Cadillo-Quiroz H."/>
            <person name="Zinder S."/>
            <person name="Liu W.-T."/>
            <person name="Woyke T."/>
        </authorList>
    </citation>
    <scope>NUCLEOTIDE SEQUENCE [LARGE SCALE GENOMIC DNA]</scope>
    <source>
        <strain evidence="5">DSM 22288 / NBRC 105244 / SMSP</strain>
    </source>
</reference>
<dbReference type="Pfam" id="PF02518">
    <property type="entry name" value="HATPase_c"/>
    <property type="match status" value="1"/>
</dbReference>
<organism evidence="4 5">
    <name type="scientific">Methanoregula formicica (strain DSM 22288 / NBRC 105244 / SMSP)</name>
    <dbReference type="NCBI Taxonomy" id="593750"/>
    <lineage>
        <taxon>Archaea</taxon>
        <taxon>Methanobacteriati</taxon>
        <taxon>Methanobacteriota</taxon>
        <taxon>Stenosarchaea group</taxon>
        <taxon>Methanomicrobia</taxon>
        <taxon>Methanomicrobiales</taxon>
        <taxon>Methanoregulaceae</taxon>
        <taxon>Methanoregula</taxon>
    </lineage>
</organism>
<keyword evidence="4" id="KW-0418">Kinase</keyword>
<evidence type="ECO:0000313" key="5">
    <source>
        <dbReference type="Proteomes" id="UP000010824"/>
    </source>
</evidence>
<dbReference type="InterPro" id="IPR036890">
    <property type="entry name" value="HATPase_C_sf"/>
</dbReference>
<keyword evidence="2" id="KW-0472">Membrane</keyword>
<dbReference type="OrthoDB" id="8127at2157"/>
<protein>
    <submittedName>
        <fullName evidence="4">Bacteriophytochrome (Light-regulated signal transduction histidine kinase)</fullName>
    </submittedName>
</protein>
<feature type="transmembrane region" description="Helical" evidence="2">
    <location>
        <begin position="16"/>
        <end position="37"/>
    </location>
</feature>
<feature type="transmembrane region" description="Helical" evidence="2">
    <location>
        <begin position="57"/>
        <end position="74"/>
    </location>
</feature>
<evidence type="ECO:0000313" key="4">
    <source>
        <dbReference type="EMBL" id="AGB02714.1"/>
    </source>
</evidence>
<dbReference type="SUPFAM" id="SSF55874">
    <property type="entry name" value="ATPase domain of HSP90 chaperone/DNA topoisomerase II/histidine kinase"/>
    <property type="match status" value="1"/>
</dbReference>
<dbReference type="InParanoid" id="L0HI27"/>
<dbReference type="KEGG" id="mfo:Metfor_1687"/>
<evidence type="ECO:0000259" key="3">
    <source>
        <dbReference type="PROSITE" id="PS50109"/>
    </source>
</evidence>
<keyword evidence="4" id="KW-0808">Transferase</keyword>
<name>L0HI27_METFS</name>
<dbReference type="STRING" id="593750.Metfor_1687"/>
<dbReference type="GO" id="GO:0000155">
    <property type="term" value="F:phosphorelay sensor kinase activity"/>
    <property type="evidence" value="ECO:0007669"/>
    <property type="project" value="TreeGrafter"/>
</dbReference>
<dbReference type="PRINTS" id="PR00344">
    <property type="entry name" value="BCTRLSENSOR"/>
</dbReference>
<dbReference type="InterPro" id="IPR005467">
    <property type="entry name" value="His_kinase_dom"/>
</dbReference>
<dbReference type="AlphaFoldDB" id="L0HI27"/>
<dbReference type="EMBL" id="CP003167">
    <property type="protein sequence ID" value="AGB02714.1"/>
    <property type="molecule type" value="Genomic_DNA"/>
</dbReference>
<dbReference type="Proteomes" id="UP000010824">
    <property type="component" value="Chromosome"/>
</dbReference>
<dbReference type="InterPro" id="IPR003594">
    <property type="entry name" value="HATPase_dom"/>
</dbReference>
<evidence type="ECO:0000256" key="1">
    <source>
        <dbReference type="ARBA" id="ARBA00022553"/>
    </source>
</evidence>
<dbReference type="eggNOG" id="arCOG06193">
    <property type="taxonomic scope" value="Archaea"/>
</dbReference>
<keyword evidence="2" id="KW-1133">Transmembrane helix</keyword>
<keyword evidence="2" id="KW-0812">Transmembrane</keyword>
<proteinExistence type="predicted"/>
<dbReference type="GeneID" id="14308076"/>